<keyword evidence="7 12" id="KW-1133">Transmembrane helix</keyword>
<dbReference type="PANTHER" id="PTHR32089">
    <property type="entry name" value="METHYL-ACCEPTING CHEMOTAXIS PROTEIN MCPB"/>
    <property type="match status" value="1"/>
</dbReference>
<evidence type="ECO:0000256" key="12">
    <source>
        <dbReference type="SAM" id="Phobius"/>
    </source>
</evidence>
<keyword evidence="2" id="KW-1003">Cell membrane</keyword>
<evidence type="ECO:0000256" key="7">
    <source>
        <dbReference type="ARBA" id="ARBA00022989"/>
    </source>
</evidence>
<evidence type="ECO:0000313" key="16">
    <source>
        <dbReference type="EMBL" id="QHB28703.1"/>
    </source>
</evidence>
<evidence type="ECO:0000256" key="4">
    <source>
        <dbReference type="ARBA" id="ARBA00022500"/>
    </source>
</evidence>
<dbReference type="InterPro" id="IPR004089">
    <property type="entry name" value="MCPsignal_dom"/>
</dbReference>
<evidence type="ECO:0000259" key="13">
    <source>
        <dbReference type="PROSITE" id="PS50111"/>
    </source>
</evidence>
<keyword evidence="3" id="KW-0488">Methylation</keyword>
<evidence type="ECO:0000256" key="6">
    <source>
        <dbReference type="ARBA" id="ARBA00022692"/>
    </source>
</evidence>
<dbReference type="SUPFAM" id="SSF58104">
    <property type="entry name" value="Methyl-accepting chemotaxis protein (MCP) signaling domain"/>
    <property type="match status" value="1"/>
</dbReference>
<comment type="similarity">
    <text evidence="10">Belongs to the methyl-accepting chemotaxis (MCP) protein family.</text>
</comment>
<evidence type="ECO:0000256" key="3">
    <source>
        <dbReference type="ARBA" id="ARBA00022481"/>
    </source>
</evidence>
<evidence type="ECO:0000256" key="2">
    <source>
        <dbReference type="ARBA" id="ARBA00022475"/>
    </source>
</evidence>
<feature type="domain" description="T-SNARE coiled-coil homology" evidence="14">
    <location>
        <begin position="436"/>
        <end position="498"/>
    </location>
</feature>
<feature type="domain" description="Methyl-accepting transducer" evidence="13">
    <location>
        <begin position="249"/>
        <end position="485"/>
    </location>
</feature>
<evidence type="ECO:0000313" key="17">
    <source>
        <dbReference type="Proteomes" id="UP000464593"/>
    </source>
</evidence>
<dbReference type="SMART" id="SM00283">
    <property type="entry name" value="MA"/>
    <property type="match status" value="1"/>
</dbReference>
<evidence type="ECO:0000259" key="15">
    <source>
        <dbReference type="PROSITE" id="PS50885"/>
    </source>
</evidence>
<gene>
    <name evidence="16" type="ORF">TCK1_3357</name>
</gene>
<evidence type="ECO:0000256" key="8">
    <source>
        <dbReference type="ARBA" id="ARBA00023136"/>
    </source>
</evidence>
<evidence type="ECO:0000256" key="9">
    <source>
        <dbReference type="ARBA" id="ARBA00023224"/>
    </source>
</evidence>
<dbReference type="PROSITE" id="PS50192">
    <property type="entry name" value="T_SNARE"/>
    <property type="match status" value="1"/>
</dbReference>
<accession>A0AAE6V2Y7</accession>
<keyword evidence="5" id="KW-0997">Cell inner membrane</keyword>
<dbReference type="GO" id="GO:0005886">
    <property type="term" value="C:plasma membrane"/>
    <property type="evidence" value="ECO:0007669"/>
    <property type="project" value="UniProtKB-SubCell"/>
</dbReference>
<dbReference type="PROSITE" id="PS50111">
    <property type="entry name" value="CHEMOTAXIS_TRANSDUC_2"/>
    <property type="match status" value="1"/>
</dbReference>
<feature type="transmembrane region" description="Helical" evidence="12">
    <location>
        <begin position="20"/>
        <end position="42"/>
    </location>
</feature>
<sequence length="521" mass="56148">MKSAYSFFSHFSVKTKLAIGFASVISVGLTCMASGFFGAYTLSGLITQAGLVSEFKFKLEELRSAEQQYLLARDANFLGDRNTKESAAEAQLYLIQEKLSTDYDQQVAVLNQAWAKHDAAFQALFSSPNSGESASEQNNRDNFAGLDSALGSLQKLMQDSVSNRILLVYVLLTATAGLAMLVSVVAVWLLSQQLVSGFKHLLAQARQIEAGDLREVRTSSRGDEIGQLQRATQAMSDGLRELVAQISQGAEQLAVASQHLAQESAEGRAELETQTSEVEHVSVAMNQLMVTVQQIGRSTEEAAKTAFSADQKARDGNQVVGVVLNQIELLSQDMDELGEAMKHLQNGSERIGQVVNVIKDVADQTNLLALNAAIEAARAGEQGRGFAVVADEVRALAQRTQHSTSEIAELVLAIQKGGERTARVMNRSHQRTVDAVQQAESARAALNEINVSVATIQAMNQQIASAVEEQSAVADVVSGNVSKVRNMADRSSTKASRVLDAVRELAKLGEGLKGAVHRFRL</sequence>
<dbReference type="FunFam" id="1.10.287.950:FF:000001">
    <property type="entry name" value="Methyl-accepting chemotaxis sensory transducer"/>
    <property type="match status" value="1"/>
</dbReference>
<feature type="domain" description="HAMP" evidence="15">
    <location>
        <begin position="192"/>
        <end position="244"/>
    </location>
</feature>
<proteinExistence type="inferred from homology"/>
<evidence type="ECO:0000256" key="1">
    <source>
        <dbReference type="ARBA" id="ARBA00004429"/>
    </source>
</evidence>
<keyword evidence="6 12" id="KW-0812">Transmembrane</keyword>
<evidence type="ECO:0000256" key="10">
    <source>
        <dbReference type="ARBA" id="ARBA00029447"/>
    </source>
</evidence>
<dbReference type="PROSITE" id="PS50885">
    <property type="entry name" value="HAMP"/>
    <property type="match status" value="1"/>
</dbReference>
<evidence type="ECO:0000259" key="14">
    <source>
        <dbReference type="PROSITE" id="PS50192"/>
    </source>
</evidence>
<feature type="transmembrane region" description="Helical" evidence="12">
    <location>
        <begin position="165"/>
        <end position="190"/>
    </location>
</feature>
<evidence type="ECO:0000256" key="11">
    <source>
        <dbReference type="PROSITE-ProRule" id="PRU00284"/>
    </source>
</evidence>
<name>A0AAE6V2Y7_9PSED</name>
<dbReference type="AlphaFoldDB" id="A0AAE6V2Y7"/>
<dbReference type="Proteomes" id="UP000464593">
    <property type="component" value="Chromosome"/>
</dbReference>
<evidence type="ECO:0000256" key="5">
    <source>
        <dbReference type="ARBA" id="ARBA00022519"/>
    </source>
</evidence>
<dbReference type="InterPro" id="IPR000727">
    <property type="entry name" value="T_SNARE_dom"/>
</dbReference>
<dbReference type="Pfam" id="PF00672">
    <property type="entry name" value="HAMP"/>
    <property type="match status" value="1"/>
</dbReference>
<dbReference type="Pfam" id="PF00015">
    <property type="entry name" value="MCPsignal"/>
    <property type="match status" value="1"/>
</dbReference>
<dbReference type="PANTHER" id="PTHR32089:SF120">
    <property type="entry name" value="METHYL-ACCEPTING CHEMOTAXIS PROTEIN TLPQ"/>
    <property type="match status" value="1"/>
</dbReference>
<comment type="subcellular location">
    <subcellularLocation>
        <location evidence="1">Cell inner membrane</location>
        <topology evidence="1">Multi-pass membrane protein</topology>
    </subcellularLocation>
</comment>
<dbReference type="InterPro" id="IPR003660">
    <property type="entry name" value="HAMP_dom"/>
</dbReference>
<keyword evidence="4" id="KW-0145">Chemotaxis</keyword>
<dbReference type="SMART" id="SM00304">
    <property type="entry name" value="HAMP"/>
    <property type="match status" value="1"/>
</dbReference>
<keyword evidence="9 11" id="KW-0807">Transducer</keyword>
<dbReference type="Gene3D" id="1.10.287.950">
    <property type="entry name" value="Methyl-accepting chemotaxis protein"/>
    <property type="match status" value="1"/>
</dbReference>
<reference evidence="16 17" key="1">
    <citation type="submission" date="2019-05" db="EMBL/GenBank/DDBJ databases">
        <title>Complete genome sequence of Pseudomonas Pseudomonas resinovorans.</title>
        <authorList>
            <person name="Chen H.-P."/>
        </authorList>
    </citation>
    <scope>NUCLEOTIDE SEQUENCE [LARGE SCALE GENOMIC DNA]</scope>
    <source>
        <strain evidence="16 17">TCU-CK1</strain>
    </source>
</reference>
<keyword evidence="8 12" id="KW-0472">Membrane</keyword>
<organism evidence="16 17">
    <name type="scientific">Pseudomonas monteilii</name>
    <dbReference type="NCBI Taxonomy" id="76759"/>
    <lineage>
        <taxon>Bacteria</taxon>
        <taxon>Pseudomonadati</taxon>
        <taxon>Pseudomonadota</taxon>
        <taxon>Gammaproteobacteria</taxon>
        <taxon>Pseudomonadales</taxon>
        <taxon>Pseudomonadaceae</taxon>
        <taxon>Pseudomonas</taxon>
    </lineage>
</organism>
<dbReference type="GO" id="GO:0007165">
    <property type="term" value="P:signal transduction"/>
    <property type="evidence" value="ECO:0007669"/>
    <property type="project" value="UniProtKB-KW"/>
</dbReference>
<protein>
    <submittedName>
        <fullName evidence="16">Methyl-accepting chemotaxis transducer</fullName>
    </submittedName>
</protein>
<dbReference type="GO" id="GO:0006935">
    <property type="term" value="P:chemotaxis"/>
    <property type="evidence" value="ECO:0007669"/>
    <property type="project" value="UniProtKB-KW"/>
</dbReference>
<dbReference type="CDD" id="cd11386">
    <property type="entry name" value="MCP_signal"/>
    <property type="match status" value="1"/>
</dbReference>
<dbReference type="CDD" id="cd06225">
    <property type="entry name" value="HAMP"/>
    <property type="match status" value="1"/>
</dbReference>
<dbReference type="EMBL" id="CP040324">
    <property type="protein sequence ID" value="QHB28703.1"/>
    <property type="molecule type" value="Genomic_DNA"/>
</dbReference>